<gene>
    <name evidence="6" type="ORF">CJ670_10210</name>
</gene>
<proteinExistence type="predicted"/>
<dbReference type="Gene3D" id="3.40.640.10">
    <property type="entry name" value="Type I PLP-dependent aspartate aminotransferase-like (Major domain)"/>
    <property type="match status" value="1"/>
</dbReference>
<comment type="cofactor">
    <cofactor evidence="1">
        <name>pyridoxal 5'-phosphate</name>
        <dbReference type="ChEBI" id="CHEBI:597326"/>
    </cofactor>
</comment>
<dbReference type="Gene3D" id="3.90.1150.10">
    <property type="entry name" value="Aspartate Aminotransferase, domain 1"/>
    <property type="match status" value="1"/>
</dbReference>
<dbReference type="InterPro" id="IPR004839">
    <property type="entry name" value="Aminotransferase_I/II_large"/>
</dbReference>
<feature type="domain" description="Aminotransferase class I/classII large" evidence="5">
    <location>
        <begin position="31"/>
        <end position="364"/>
    </location>
</feature>
<dbReference type="InterPro" id="IPR015421">
    <property type="entry name" value="PyrdxlP-dep_Trfase_major"/>
</dbReference>
<evidence type="ECO:0000256" key="3">
    <source>
        <dbReference type="ARBA" id="ARBA00022679"/>
    </source>
</evidence>
<evidence type="ECO:0000256" key="1">
    <source>
        <dbReference type="ARBA" id="ARBA00001933"/>
    </source>
</evidence>
<reference evidence="6 7" key="1">
    <citation type="submission" date="2017-09" db="EMBL/GenBank/DDBJ databases">
        <title>Reassesment of A. cryaerophilus.</title>
        <authorList>
            <person name="Perez-Cataluna A."/>
            <person name="Collado L."/>
            <person name="Salgado O."/>
            <person name="Lefinanco V."/>
            <person name="Figueras M.J."/>
        </authorList>
    </citation>
    <scope>NUCLEOTIDE SEQUENCE [LARGE SCALE GENOMIC DNA]</scope>
    <source>
        <strain evidence="6 7">LMG 9065</strain>
    </source>
</reference>
<dbReference type="InterPro" id="IPR015422">
    <property type="entry name" value="PyrdxlP-dep_Trfase_small"/>
</dbReference>
<keyword evidence="2 6" id="KW-0032">Aminotransferase</keyword>
<evidence type="ECO:0000313" key="7">
    <source>
        <dbReference type="Proteomes" id="UP000239151"/>
    </source>
</evidence>
<dbReference type="GO" id="GO:0030170">
    <property type="term" value="F:pyridoxal phosphate binding"/>
    <property type="evidence" value="ECO:0007669"/>
    <property type="project" value="InterPro"/>
</dbReference>
<name>A0A2S9T5P6_9BACT</name>
<dbReference type="InterPro" id="IPR050859">
    <property type="entry name" value="Class-I_PLP-dep_aminotransf"/>
</dbReference>
<dbReference type="CDD" id="cd00609">
    <property type="entry name" value="AAT_like"/>
    <property type="match status" value="1"/>
</dbReference>
<evidence type="ECO:0000256" key="4">
    <source>
        <dbReference type="ARBA" id="ARBA00022898"/>
    </source>
</evidence>
<keyword evidence="3 6" id="KW-0808">Transferase</keyword>
<evidence type="ECO:0000259" key="5">
    <source>
        <dbReference type="Pfam" id="PF00155"/>
    </source>
</evidence>
<dbReference type="GO" id="GO:1901605">
    <property type="term" value="P:alpha-amino acid metabolic process"/>
    <property type="evidence" value="ECO:0007669"/>
    <property type="project" value="TreeGrafter"/>
</dbReference>
<comment type="caution">
    <text evidence="6">The sequence shown here is derived from an EMBL/GenBank/DDBJ whole genome shotgun (WGS) entry which is preliminary data.</text>
</comment>
<protein>
    <submittedName>
        <fullName evidence="6">Aminotransferase class I</fullName>
    </submittedName>
</protein>
<evidence type="ECO:0000313" key="6">
    <source>
        <dbReference type="EMBL" id="PRM94119.1"/>
    </source>
</evidence>
<dbReference type="GO" id="GO:0008483">
    <property type="term" value="F:transaminase activity"/>
    <property type="evidence" value="ECO:0007669"/>
    <property type="project" value="UniProtKB-KW"/>
</dbReference>
<sequence>MLMKRSFIREILEAIDEHTISFAGGLPSENLFPTQDLKIATLKAIENPKVYQYTISNGINELREQIAQRYTNEGFATTKENILITTGSQQAMYILAKFFENKDITIEEPSYLGAMNIFRLNYLKMQGVKLEDDGLNIDEFEKSFKNTKLTYLIPDFQNPSATTYSQEKREEVSNIVKKYDGILIEDSPYSELYFDKKSKYISASLPNNSFHLGSFSKTLVPSLRIGWIRADEEKIKSLLIIKESIDLHSCGLSQYILNEYLKDEQKYEKHLQEIRDDYKEKAEFFSKSLKTIMPEFKHQTPKGGMFLYGGFEDKRIDTFALVQECLKKKVVYVPGNQFYIDKVPNSEIRFNYTHSSFEQIEKGLRLIKSCL</sequence>
<dbReference type="SUPFAM" id="SSF53383">
    <property type="entry name" value="PLP-dependent transferases"/>
    <property type="match status" value="1"/>
</dbReference>
<accession>A0A2S9T5P6</accession>
<dbReference type="PANTHER" id="PTHR42790">
    <property type="entry name" value="AMINOTRANSFERASE"/>
    <property type="match status" value="1"/>
</dbReference>
<evidence type="ECO:0000256" key="2">
    <source>
        <dbReference type="ARBA" id="ARBA00022576"/>
    </source>
</evidence>
<keyword evidence="4" id="KW-0663">Pyridoxal phosphate</keyword>
<dbReference type="InterPro" id="IPR015424">
    <property type="entry name" value="PyrdxlP-dep_Trfase"/>
</dbReference>
<organism evidence="6 7">
    <name type="scientific">Aliarcobacter cryaerophilus</name>
    <dbReference type="NCBI Taxonomy" id="28198"/>
    <lineage>
        <taxon>Bacteria</taxon>
        <taxon>Pseudomonadati</taxon>
        <taxon>Campylobacterota</taxon>
        <taxon>Epsilonproteobacteria</taxon>
        <taxon>Campylobacterales</taxon>
        <taxon>Arcobacteraceae</taxon>
        <taxon>Aliarcobacter</taxon>
    </lineage>
</organism>
<dbReference type="EMBL" id="NXGI01000056">
    <property type="protein sequence ID" value="PRM94119.1"/>
    <property type="molecule type" value="Genomic_DNA"/>
</dbReference>
<dbReference type="Pfam" id="PF00155">
    <property type="entry name" value="Aminotran_1_2"/>
    <property type="match status" value="1"/>
</dbReference>
<dbReference type="Proteomes" id="UP000239151">
    <property type="component" value="Unassembled WGS sequence"/>
</dbReference>
<dbReference type="AlphaFoldDB" id="A0A2S9T5P6"/>
<dbReference type="PANTHER" id="PTHR42790:SF19">
    <property type="entry name" value="KYNURENINE_ALPHA-AMINOADIPATE AMINOTRANSFERASE, MITOCHONDRIAL"/>
    <property type="match status" value="1"/>
</dbReference>